<dbReference type="Proteomes" id="UP001201812">
    <property type="component" value="Unassembled WGS sequence"/>
</dbReference>
<dbReference type="AlphaFoldDB" id="A0AAD4N5P8"/>
<comment type="caution">
    <text evidence="2">The sequence shown here is derived from an EMBL/GenBank/DDBJ whole genome shotgun (WGS) entry which is preliminary data.</text>
</comment>
<evidence type="ECO:0000256" key="1">
    <source>
        <dbReference type="SAM" id="MobiDB-lite"/>
    </source>
</evidence>
<dbReference type="EMBL" id="JAKKPZ010000013">
    <property type="protein sequence ID" value="KAI1714494.1"/>
    <property type="molecule type" value="Genomic_DNA"/>
</dbReference>
<proteinExistence type="predicted"/>
<feature type="region of interest" description="Disordered" evidence="1">
    <location>
        <begin position="71"/>
        <end position="130"/>
    </location>
</feature>
<protein>
    <submittedName>
        <fullName evidence="2">Uncharacterized protein</fullName>
    </submittedName>
</protein>
<organism evidence="2 3">
    <name type="scientific">Ditylenchus destructor</name>
    <dbReference type="NCBI Taxonomy" id="166010"/>
    <lineage>
        <taxon>Eukaryota</taxon>
        <taxon>Metazoa</taxon>
        <taxon>Ecdysozoa</taxon>
        <taxon>Nematoda</taxon>
        <taxon>Chromadorea</taxon>
        <taxon>Rhabditida</taxon>
        <taxon>Tylenchina</taxon>
        <taxon>Tylenchomorpha</taxon>
        <taxon>Sphaerularioidea</taxon>
        <taxon>Anguinidae</taxon>
        <taxon>Anguininae</taxon>
        <taxon>Ditylenchus</taxon>
    </lineage>
</organism>
<accession>A0AAD4N5P8</accession>
<evidence type="ECO:0000313" key="2">
    <source>
        <dbReference type="EMBL" id="KAI1714494.1"/>
    </source>
</evidence>
<keyword evidence="3" id="KW-1185">Reference proteome</keyword>
<evidence type="ECO:0000313" key="3">
    <source>
        <dbReference type="Proteomes" id="UP001201812"/>
    </source>
</evidence>
<sequence>MHSQSKSSKGQSCVKYDGIWAIFFSFLPKTRMSRGKPTTFTPLFYTCNDWRGRQAKANHLSNNSSLCPEWSLTGDLPPKRPGQRFGQTNGDNQLDPNRWFRLPTTNGFPPKLSGKSKWDSAGRGLPLRHL</sequence>
<feature type="compositionally biased region" description="Polar residues" evidence="1">
    <location>
        <begin position="85"/>
        <end position="95"/>
    </location>
</feature>
<reference evidence="2" key="1">
    <citation type="submission" date="2022-01" db="EMBL/GenBank/DDBJ databases">
        <title>Genome Sequence Resource for Two Populations of Ditylenchus destructor, the Migratory Endoparasitic Phytonematode.</title>
        <authorList>
            <person name="Zhang H."/>
            <person name="Lin R."/>
            <person name="Xie B."/>
        </authorList>
    </citation>
    <scope>NUCLEOTIDE SEQUENCE</scope>
    <source>
        <strain evidence="2">BazhouSP</strain>
    </source>
</reference>
<gene>
    <name evidence="2" type="ORF">DdX_08590</name>
</gene>
<name>A0AAD4N5P8_9BILA</name>